<protein>
    <submittedName>
        <fullName evidence="2">Uncharacterized protein</fullName>
    </submittedName>
</protein>
<keyword evidence="1" id="KW-0472">Membrane</keyword>
<organism evidence="2 3">
    <name type="scientific">Paenibacillus roseus</name>
    <dbReference type="NCBI Taxonomy" id="2798579"/>
    <lineage>
        <taxon>Bacteria</taxon>
        <taxon>Bacillati</taxon>
        <taxon>Bacillota</taxon>
        <taxon>Bacilli</taxon>
        <taxon>Bacillales</taxon>
        <taxon>Paenibacillaceae</taxon>
        <taxon>Paenibacillus</taxon>
    </lineage>
</organism>
<feature type="transmembrane region" description="Helical" evidence="1">
    <location>
        <begin position="33"/>
        <end position="53"/>
    </location>
</feature>
<dbReference type="Proteomes" id="UP000640274">
    <property type="component" value="Unassembled WGS sequence"/>
</dbReference>
<dbReference type="EMBL" id="JAELUP010000089">
    <property type="protein sequence ID" value="MBJ6362696.1"/>
    <property type="molecule type" value="Genomic_DNA"/>
</dbReference>
<reference evidence="2" key="1">
    <citation type="submission" date="2020-12" db="EMBL/GenBank/DDBJ databases">
        <authorList>
            <person name="Huq M.A."/>
        </authorList>
    </citation>
    <scope>NUCLEOTIDE SEQUENCE</scope>
    <source>
        <strain evidence="2">MAHUQ-46</strain>
    </source>
</reference>
<evidence type="ECO:0000256" key="1">
    <source>
        <dbReference type="SAM" id="Phobius"/>
    </source>
</evidence>
<keyword evidence="1" id="KW-1133">Transmembrane helix</keyword>
<accession>A0A934MQ24</accession>
<gene>
    <name evidence="2" type="ORF">JFN88_15865</name>
</gene>
<evidence type="ECO:0000313" key="3">
    <source>
        <dbReference type="Proteomes" id="UP000640274"/>
    </source>
</evidence>
<keyword evidence="1" id="KW-0812">Transmembrane</keyword>
<sequence>MLKGLLLFGVFAAAAAAWELPKLMKKRWRKETVVYLLLLITGVIMSSYVVSLVRIASPLYLIETVYRPVIRWVSHMVGR</sequence>
<keyword evidence="3" id="KW-1185">Reference proteome</keyword>
<comment type="caution">
    <text evidence="2">The sequence shown here is derived from an EMBL/GenBank/DDBJ whole genome shotgun (WGS) entry which is preliminary data.</text>
</comment>
<evidence type="ECO:0000313" key="2">
    <source>
        <dbReference type="EMBL" id="MBJ6362696.1"/>
    </source>
</evidence>
<dbReference type="AlphaFoldDB" id="A0A934MQ24"/>
<dbReference type="RefSeq" id="WP_199020240.1">
    <property type="nucleotide sequence ID" value="NZ_JAELUP010000089.1"/>
</dbReference>
<proteinExistence type="predicted"/>
<name>A0A934MQ24_9BACL</name>